<sequence length="437" mass="51958">MAKPAYKDLGISSKEYEEALLLERLFRLVKKNPCSTCLLKKPTHVDLDRYDLLCTTCSKRCSSKVQIGKGLISMSDLERLESIYDKSKKKKESKHKKHGHKSRSSSVSRDERRERSPEESHRPHRSKHSKRRESGSGPSSEHYPPTDKYPPIDKYYPEPMEKYPPLDKYYPEPDRYYGDSFDKSHTKGHREKSKERSRKHRNSFSKEYPRDYAPRSHLPEYNQYNFQEYRFGDPYNQFHEPYQPNFYNKMKRNQTAQEYTNFSRRDVPGMVGILANRPDMVIRNQYALPPPNKTDTRQSKHELDTKYKDIKYKEDTKRLDKRFDRRYDDRRYVDDREYGMERNLRSKSLALTNGFQAFKSMPVPMSPFGRDEIPSTNPFSKRNFPHSGQAFHFTSMREALNPPTHSRIQEHIKPSHDFNLNKFGNPNFPDSNNFSRY</sequence>
<accession>Q4UCB3</accession>
<dbReference type="eggNOG" id="ENOG502SXF8">
    <property type="taxonomic scope" value="Eukaryota"/>
</dbReference>
<feature type="region of interest" description="Disordered" evidence="1">
    <location>
        <begin position="418"/>
        <end position="437"/>
    </location>
</feature>
<evidence type="ECO:0000256" key="1">
    <source>
        <dbReference type="SAM" id="MobiDB-lite"/>
    </source>
</evidence>
<name>Q4UCB3_THEAN</name>
<feature type="region of interest" description="Disordered" evidence="1">
    <location>
        <begin position="87"/>
        <end position="218"/>
    </location>
</feature>
<dbReference type="VEuPathDB" id="PiroplasmaDB:TA03960"/>
<dbReference type="InParanoid" id="Q4UCB3"/>
<feature type="compositionally biased region" description="Basic and acidic residues" evidence="1">
    <location>
        <begin position="108"/>
        <end position="121"/>
    </location>
</feature>
<feature type="compositionally biased region" description="Basic and acidic residues" evidence="1">
    <location>
        <begin position="155"/>
        <end position="185"/>
    </location>
</feature>
<dbReference type="KEGG" id="tan:TA03960"/>
<proteinExistence type="predicted"/>
<organism evidence="2 3">
    <name type="scientific">Theileria annulata</name>
    <dbReference type="NCBI Taxonomy" id="5874"/>
    <lineage>
        <taxon>Eukaryota</taxon>
        <taxon>Sar</taxon>
        <taxon>Alveolata</taxon>
        <taxon>Apicomplexa</taxon>
        <taxon>Aconoidasida</taxon>
        <taxon>Piroplasmida</taxon>
        <taxon>Theileriidae</taxon>
        <taxon>Theileria</taxon>
    </lineage>
</organism>
<feature type="compositionally biased region" description="Basic residues" evidence="1">
    <location>
        <begin position="186"/>
        <end position="203"/>
    </location>
</feature>
<protein>
    <submittedName>
        <fullName evidence="2">Uncharacterized protein</fullName>
    </submittedName>
</protein>
<evidence type="ECO:0000313" key="2">
    <source>
        <dbReference type="EMBL" id="CAI75538.1"/>
    </source>
</evidence>
<reference evidence="2 3" key="1">
    <citation type="journal article" date="2005" name="Science">
        <title>Genome of the host-cell transforming parasite Theileria annulata compared with T. parva.</title>
        <authorList>
            <person name="Pain A."/>
            <person name="Renauld H."/>
            <person name="Berriman M."/>
            <person name="Murphy L."/>
            <person name="Yeats C.A."/>
            <person name="Weir W."/>
            <person name="Kerhornou A."/>
            <person name="Aslett M."/>
            <person name="Bishop R."/>
            <person name="Bouchier C."/>
            <person name="Cochet M."/>
            <person name="Coulson R.M.R."/>
            <person name="Cronin A."/>
            <person name="de Villiers E.P."/>
            <person name="Fraser A."/>
            <person name="Fosker N."/>
            <person name="Gardner M."/>
            <person name="Goble A."/>
            <person name="Griffiths-Jones S."/>
            <person name="Harris D.E."/>
            <person name="Katzer F."/>
            <person name="Larke N."/>
            <person name="Lord A."/>
            <person name="Maser P."/>
            <person name="McKellar S."/>
            <person name="Mooney P."/>
            <person name="Morton F."/>
            <person name="Nene V."/>
            <person name="O'Neil S."/>
            <person name="Price C."/>
            <person name="Quail M.A."/>
            <person name="Rabbinowitsch E."/>
            <person name="Rawlings N.D."/>
            <person name="Rutter S."/>
            <person name="Saunders D."/>
            <person name="Seeger K."/>
            <person name="Shah T."/>
            <person name="Squares R."/>
            <person name="Squares S."/>
            <person name="Tivey A."/>
            <person name="Walker A.R."/>
            <person name="Woodward J."/>
            <person name="Dobbelaere D.A.E."/>
            <person name="Langsley G."/>
            <person name="Rajandream M.A."/>
            <person name="McKeever D."/>
            <person name="Shiels B."/>
            <person name="Tait A."/>
            <person name="Barrell B.G."/>
            <person name="Hall N."/>
        </authorList>
    </citation>
    <scope>NUCLEOTIDE SEQUENCE [LARGE SCALE GENOMIC DNA]</scope>
    <source>
        <strain evidence="3">Ankara</strain>
    </source>
</reference>
<feature type="compositionally biased region" description="Basic and acidic residues" evidence="1">
    <location>
        <begin position="207"/>
        <end position="218"/>
    </location>
</feature>
<evidence type="ECO:0000313" key="3">
    <source>
        <dbReference type="Proteomes" id="UP000001950"/>
    </source>
</evidence>
<feature type="compositionally biased region" description="Basic residues" evidence="1">
    <location>
        <begin position="87"/>
        <end position="103"/>
    </location>
</feature>
<dbReference type="OMA" id="NGFQAFK"/>
<dbReference type="GeneID" id="3864787"/>
<dbReference type="AlphaFoldDB" id="Q4UCB3"/>
<feature type="compositionally biased region" description="Basic residues" evidence="1">
    <location>
        <begin position="122"/>
        <end position="131"/>
    </location>
</feature>
<dbReference type="Proteomes" id="UP000001950">
    <property type="component" value="Chromosome 3"/>
</dbReference>
<gene>
    <name evidence="2" type="ORF">TA03960</name>
</gene>
<feature type="compositionally biased region" description="Polar residues" evidence="1">
    <location>
        <begin position="422"/>
        <end position="437"/>
    </location>
</feature>
<keyword evidence="3" id="KW-1185">Reference proteome</keyword>
<dbReference type="EMBL" id="CR940352">
    <property type="protein sequence ID" value="CAI75538.1"/>
    <property type="molecule type" value="Genomic_DNA"/>
</dbReference>
<dbReference type="OrthoDB" id="347712at2759"/>
<dbReference type="RefSeq" id="XP_955014.1">
    <property type="nucleotide sequence ID" value="XM_949921.1"/>
</dbReference>